<feature type="coiled-coil region" evidence="1">
    <location>
        <begin position="368"/>
        <end position="395"/>
    </location>
</feature>
<sequence>MDTAHLYYQPSSCVPTTTSRMDHKQSARAQTRARVTRRHTNLTAIPPSPRHFEAQTGRQNVDPSVEMFRSLRVLEEVAQVEKNHHAVLHGQSSPLTLEEAFRKLRQAILVIAQSGKGPGFDGLGAQEMLAGLQAACWQPFTPAATNGGSVQVNQQPKILYSQLLRGTEEMFHEEGAACQELRNQIRQIEERNNELPKMIQECQAAVARAMKSAVNSNISLERKLSSASIAAGANVSATTANIREDIAETGRRKSLRTWACNDLRAGLNDLTTRHSELKRQMSVATSEAKREEQANKQRVKRLEDLRTLSTASSLLPASRVGSKTSTQQQLARLTMALARHQVLQETHREHKALLRARTEAIFDVRNQLRGLNNQRVTVEKELNDLEEEAANMKRAFTPRPEWSELHDATVVTTAVDRVDLSARIRMGATRNKLSGAKGADLDEDRASEQRIMQILASNWRTVEKVGAMATELAKIRSRDHAGDTILAEQKKLKHLHKEIARLMQQLEAVKAQSAT</sequence>
<reference evidence="3" key="1">
    <citation type="submission" date="2020-04" db="EMBL/GenBank/DDBJ databases">
        <title>Hybrid Assembly of Korean Phytophthora infestans isolates.</title>
        <authorList>
            <person name="Prokchorchik M."/>
            <person name="Lee Y."/>
            <person name="Seo J."/>
            <person name="Cho J.-H."/>
            <person name="Park Y.-E."/>
            <person name="Jang D.-C."/>
            <person name="Im J.-S."/>
            <person name="Choi J.-G."/>
            <person name="Park H.-J."/>
            <person name="Lee G.-B."/>
            <person name="Lee Y.-G."/>
            <person name="Hong S.-Y."/>
            <person name="Cho K."/>
            <person name="Sohn K.H."/>
        </authorList>
    </citation>
    <scope>NUCLEOTIDE SEQUENCE</scope>
    <source>
        <strain evidence="3">KR_1_A1</strain>
    </source>
</reference>
<feature type="region of interest" description="Disordered" evidence="2">
    <location>
        <begin position="15"/>
        <end position="34"/>
    </location>
</feature>
<keyword evidence="1" id="KW-0175">Coiled coil</keyword>
<accession>A0A833TDG3</accession>
<evidence type="ECO:0000313" key="4">
    <source>
        <dbReference type="Proteomes" id="UP000602510"/>
    </source>
</evidence>
<feature type="coiled-coil region" evidence="1">
    <location>
        <begin position="171"/>
        <end position="198"/>
    </location>
</feature>
<feature type="coiled-coil region" evidence="1">
    <location>
        <begin position="485"/>
        <end position="512"/>
    </location>
</feature>
<feature type="coiled-coil region" evidence="1">
    <location>
        <begin position="260"/>
        <end position="294"/>
    </location>
</feature>
<dbReference type="AlphaFoldDB" id="A0A833TDG3"/>
<evidence type="ECO:0000256" key="2">
    <source>
        <dbReference type="SAM" id="MobiDB-lite"/>
    </source>
</evidence>
<dbReference type="Proteomes" id="UP000602510">
    <property type="component" value="Unassembled WGS sequence"/>
</dbReference>
<comment type="caution">
    <text evidence="3">The sequence shown here is derived from an EMBL/GenBank/DDBJ whole genome shotgun (WGS) entry which is preliminary data.</text>
</comment>
<proteinExistence type="predicted"/>
<gene>
    <name evidence="3" type="ORF">GN244_ATG07059</name>
</gene>
<name>A0A833TDG3_PHYIN</name>
<dbReference type="EMBL" id="WSZM01000136">
    <property type="protein sequence ID" value="KAF4040709.1"/>
    <property type="molecule type" value="Genomic_DNA"/>
</dbReference>
<evidence type="ECO:0000313" key="3">
    <source>
        <dbReference type="EMBL" id="KAF4040709.1"/>
    </source>
</evidence>
<protein>
    <submittedName>
        <fullName evidence="3">Uncharacterized protein</fullName>
    </submittedName>
</protein>
<evidence type="ECO:0000256" key="1">
    <source>
        <dbReference type="SAM" id="Coils"/>
    </source>
</evidence>
<organism evidence="3 4">
    <name type="scientific">Phytophthora infestans</name>
    <name type="common">Potato late blight agent</name>
    <name type="synonym">Botrytis infestans</name>
    <dbReference type="NCBI Taxonomy" id="4787"/>
    <lineage>
        <taxon>Eukaryota</taxon>
        <taxon>Sar</taxon>
        <taxon>Stramenopiles</taxon>
        <taxon>Oomycota</taxon>
        <taxon>Peronosporomycetes</taxon>
        <taxon>Peronosporales</taxon>
        <taxon>Peronosporaceae</taxon>
        <taxon>Phytophthora</taxon>
    </lineage>
</organism>
<keyword evidence="4" id="KW-1185">Reference proteome</keyword>